<dbReference type="SUPFAM" id="SSF51735">
    <property type="entry name" value="NAD(P)-binding Rossmann-fold domains"/>
    <property type="match status" value="1"/>
</dbReference>
<dbReference type="GO" id="GO:0008206">
    <property type="term" value="P:bile acid metabolic process"/>
    <property type="evidence" value="ECO:0007669"/>
    <property type="project" value="UniProtKB-ARBA"/>
</dbReference>
<accession>A0A167FAS5</accession>
<evidence type="ECO:0000256" key="3">
    <source>
        <dbReference type="ARBA" id="ARBA00023002"/>
    </source>
</evidence>
<comment type="caution">
    <text evidence="5">The sequence shown here is derived from an EMBL/GenBank/DDBJ whole genome shotgun (WGS) entry which is preliminary data.</text>
</comment>
<dbReference type="InterPro" id="IPR036291">
    <property type="entry name" value="NAD(P)-bd_dom_sf"/>
</dbReference>
<dbReference type="FunFam" id="3.40.50.720:FF:000084">
    <property type="entry name" value="Short-chain dehydrogenase reductase"/>
    <property type="match status" value="1"/>
</dbReference>
<protein>
    <submittedName>
        <fullName evidence="5">3-oxoacyl-ACP reductase</fullName>
    </submittedName>
</protein>
<dbReference type="PANTHER" id="PTHR43391">
    <property type="entry name" value="RETINOL DEHYDROGENASE-RELATED"/>
    <property type="match status" value="1"/>
</dbReference>
<keyword evidence="3" id="KW-0560">Oxidoreductase</keyword>
<evidence type="ECO:0000256" key="4">
    <source>
        <dbReference type="RuleBase" id="RU000363"/>
    </source>
</evidence>
<evidence type="ECO:0000256" key="2">
    <source>
        <dbReference type="ARBA" id="ARBA00022857"/>
    </source>
</evidence>
<evidence type="ECO:0000313" key="6">
    <source>
        <dbReference type="Proteomes" id="UP000077134"/>
    </source>
</evidence>
<name>A0A167FAS5_9BACL</name>
<dbReference type="NCBIfam" id="NF004843">
    <property type="entry name" value="PRK06194.1"/>
    <property type="match status" value="1"/>
</dbReference>
<organism evidence="5 6">
    <name type="scientific">Paenibacillus crassostreae</name>
    <dbReference type="NCBI Taxonomy" id="1763538"/>
    <lineage>
        <taxon>Bacteria</taxon>
        <taxon>Bacillati</taxon>
        <taxon>Bacillota</taxon>
        <taxon>Bacilli</taxon>
        <taxon>Bacillales</taxon>
        <taxon>Paenibacillaceae</taxon>
        <taxon>Paenibacillus</taxon>
    </lineage>
</organism>
<dbReference type="GO" id="GO:0016491">
    <property type="term" value="F:oxidoreductase activity"/>
    <property type="evidence" value="ECO:0007669"/>
    <property type="project" value="UniProtKB-KW"/>
</dbReference>
<dbReference type="Proteomes" id="UP000077134">
    <property type="component" value="Unassembled WGS sequence"/>
</dbReference>
<dbReference type="PRINTS" id="PR00080">
    <property type="entry name" value="SDRFAMILY"/>
</dbReference>
<dbReference type="InterPro" id="IPR002347">
    <property type="entry name" value="SDR_fam"/>
</dbReference>
<keyword evidence="6" id="KW-1185">Reference proteome</keyword>
<keyword evidence="2" id="KW-0521">NADP</keyword>
<sequence>MRDFKDKVAVITGAASGIGRAIALHCAQEEMKVVLADIDEEALASVKEELLLAGVDILTLTLDVTKEEDIQRLADKTIETFGSVDMLFNNAGVESSSLLWNTPIEEWEWVLNVNLWGVIHAIRVFIPMMLEQQTKCYVINTASRVGLESGPGIGIYRVTKHALVSLSETLYHELKLVNSKIQVAVLCPGYVQTQLYNSNRNAPDNVKHIKKKVVSPMEKIIERMNKDAMLNGMDPYEIAKKTFEDIRKGTFYILPDSNSKISVQQRMEDILKDRNPTAHLPR</sequence>
<evidence type="ECO:0000256" key="1">
    <source>
        <dbReference type="ARBA" id="ARBA00006484"/>
    </source>
</evidence>
<dbReference type="AlphaFoldDB" id="A0A167FAS5"/>
<dbReference type="Pfam" id="PF00106">
    <property type="entry name" value="adh_short"/>
    <property type="match status" value="1"/>
</dbReference>
<evidence type="ECO:0000313" key="5">
    <source>
        <dbReference type="EMBL" id="OAB76361.1"/>
    </source>
</evidence>
<dbReference type="CDD" id="cd05233">
    <property type="entry name" value="SDR_c"/>
    <property type="match status" value="1"/>
</dbReference>
<dbReference type="Gene3D" id="3.40.50.720">
    <property type="entry name" value="NAD(P)-binding Rossmann-like Domain"/>
    <property type="match status" value="1"/>
</dbReference>
<dbReference type="KEGG" id="pcx:LPB68_00725"/>
<dbReference type="STRING" id="1763538.LPB68_00725"/>
<gene>
    <name evidence="5" type="ORF">PNBC_02810</name>
</gene>
<dbReference type="OrthoDB" id="9775296at2"/>
<reference evidence="5 6" key="1">
    <citation type="submission" date="2016-02" db="EMBL/GenBank/DDBJ databases">
        <title>Paenibacillus sp. LPB0068, isolated from Crassostrea gigas.</title>
        <authorList>
            <person name="Shin S.-K."/>
            <person name="Yi H."/>
        </authorList>
    </citation>
    <scope>NUCLEOTIDE SEQUENCE [LARGE SCALE GENOMIC DNA]</scope>
    <source>
        <strain evidence="5 6">LPB0068</strain>
    </source>
</reference>
<dbReference type="RefSeq" id="WP_068655013.1">
    <property type="nucleotide sequence ID" value="NZ_CP017770.1"/>
</dbReference>
<proteinExistence type="inferred from homology"/>
<dbReference type="PANTHER" id="PTHR43391:SF14">
    <property type="entry name" value="DEHYDROGENASE_REDUCTASE SDR FAMILY PROTEIN 7-LIKE"/>
    <property type="match status" value="1"/>
</dbReference>
<dbReference type="EMBL" id="LSFN01000005">
    <property type="protein sequence ID" value="OAB76361.1"/>
    <property type="molecule type" value="Genomic_DNA"/>
</dbReference>
<dbReference type="PRINTS" id="PR00081">
    <property type="entry name" value="GDHRDH"/>
</dbReference>
<comment type="similarity">
    <text evidence="1 4">Belongs to the short-chain dehydrogenases/reductases (SDR) family.</text>
</comment>